<dbReference type="EMBL" id="WBUI01000002">
    <property type="protein sequence ID" value="KAB2934639.1"/>
    <property type="molecule type" value="Genomic_DNA"/>
</dbReference>
<reference evidence="2 3" key="1">
    <citation type="submission" date="2019-10" db="EMBL/GenBank/DDBJ databases">
        <title>Extracellular Electron Transfer in a Candidatus Methanoperedens spp. Enrichment Culture.</title>
        <authorList>
            <person name="Berger S."/>
            <person name="Rangel Shaw D."/>
            <person name="Berben T."/>
            <person name="In 'T Zandt M."/>
            <person name="Frank J."/>
            <person name="Reimann J."/>
            <person name="Jetten M.S.M."/>
            <person name="Welte C.U."/>
        </authorList>
    </citation>
    <scope>NUCLEOTIDE SEQUENCE [LARGE SCALE GENOMIC DNA]</scope>
    <source>
        <strain evidence="2">SB12</strain>
    </source>
</reference>
<keyword evidence="1" id="KW-0812">Transmembrane</keyword>
<comment type="caution">
    <text evidence="2">The sequence shown here is derived from an EMBL/GenBank/DDBJ whole genome shotgun (WGS) entry which is preliminary data.</text>
</comment>
<feature type="transmembrane region" description="Helical" evidence="1">
    <location>
        <begin position="40"/>
        <end position="60"/>
    </location>
</feature>
<feature type="transmembrane region" description="Helical" evidence="1">
    <location>
        <begin position="6"/>
        <end position="28"/>
    </location>
</feature>
<dbReference type="Proteomes" id="UP000460298">
    <property type="component" value="Unassembled WGS sequence"/>
</dbReference>
<protein>
    <submittedName>
        <fullName evidence="2">Uncharacterized protein</fullName>
    </submittedName>
</protein>
<evidence type="ECO:0000256" key="1">
    <source>
        <dbReference type="SAM" id="Phobius"/>
    </source>
</evidence>
<name>A0A833H460_9LEPT</name>
<gene>
    <name evidence="2" type="ORF">F9K24_02355</name>
</gene>
<dbReference type="RefSeq" id="WP_002771737.1">
    <property type="nucleotide sequence ID" value="NZ_JQDG01000090.1"/>
</dbReference>
<organism evidence="2 3">
    <name type="scientific">Leptonema illini</name>
    <dbReference type="NCBI Taxonomy" id="183"/>
    <lineage>
        <taxon>Bacteria</taxon>
        <taxon>Pseudomonadati</taxon>
        <taxon>Spirochaetota</taxon>
        <taxon>Spirochaetia</taxon>
        <taxon>Leptospirales</taxon>
        <taxon>Leptospiraceae</taxon>
        <taxon>Leptonema</taxon>
    </lineage>
</organism>
<evidence type="ECO:0000313" key="3">
    <source>
        <dbReference type="Proteomes" id="UP000460298"/>
    </source>
</evidence>
<accession>A0A833H460</accession>
<keyword evidence="1" id="KW-0472">Membrane</keyword>
<proteinExistence type="predicted"/>
<keyword evidence="1" id="KW-1133">Transmembrane helix</keyword>
<sequence length="67" mass="7811">MDVYSHILGFAFGAMLIGWSVWMLVLHFRTPPELRAKRRVRPWIPIVFLLIGLADLSKAIRDLMKDM</sequence>
<dbReference type="AlphaFoldDB" id="A0A833H460"/>
<evidence type="ECO:0000313" key="2">
    <source>
        <dbReference type="EMBL" id="KAB2934639.1"/>
    </source>
</evidence>